<dbReference type="PANTHER" id="PTHR46565">
    <property type="entry name" value="COLD SHOCK DOMAIN PROTEIN 2"/>
    <property type="match status" value="1"/>
</dbReference>
<organism evidence="5 6">
    <name type="scientific">Arachis hypogaea</name>
    <name type="common">Peanut</name>
    <dbReference type="NCBI Taxonomy" id="3818"/>
    <lineage>
        <taxon>Eukaryota</taxon>
        <taxon>Viridiplantae</taxon>
        <taxon>Streptophyta</taxon>
        <taxon>Embryophyta</taxon>
        <taxon>Tracheophyta</taxon>
        <taxon>Spermatophyta</taxon>
        <taxon>Magnoliopsida</taxon>
        <taxon>eudicotyledons</taxon>
        <taxon>Gunneridae</taxon>
        <taxon>Pentapetalae</taxon>
        <taxon>rosids</taxon>
        <taxon>fabids</taxon>
        <taxon>Fabales</taxon>
        <taxon>Fabaceae</taxon>
        <taxon>Papilionoideae</taxon>
        <taxon>50 kb inversion clade</taxon>
        <taxon>dalbergioids sensu lato</taxon>
        <taxon>Dalbergieae</taxon>
        <taxon>Pterocarpus clade</taxon>
        <taxon>Arachis</taxon>
    </lineage>
</organism>
<dbReference type="InterPro" id="IPR011129">
    <property type="entry name" value="CSD"/>
</dbReference>
<protein>
    <submittedName>
        <fullName evidence="5">Uncharacterized protein</fullName>
    </submittedName>
</protein>
<feature type="domain" description="CCHC-type" evidence="3">
    <location>
        <begin position="105"/>
        <end position="118"/>
    </location>
</feature>
<dbReference type="CDD" id="cd04458">
    <property type="entry name" value="CSP_CDS"/>
    <property type="match status" value="1"/>
</dbReference>
<evidence type="ECO:0000259" key="4">
    <source>
        <dbReference type="PROSITE" id="PS51857"/>
    </source>
</evidence>
<dbReference type="InterPro" id="IPR012340">
    <property type="entry name" value="NA-bd_OB-fold"/>
</dbReference>
<gene>
    <name evidence="5" type="ORF">Ahy_Scaffold1g107112</name>
</gene>
<keyword evidence="1" id="KW-0863">Zinc-finger</keyword>
<dbReference type="InterPro" id="IPR036875">
    <property type="entry name" value="Znf_CCHC_sf"/>
</dbReference>
<dbReference type="PROSITE" id="PS50158">
    <property type="entry name" value="ZF_CCHC"/>
    <property type="match status" value="2"/>
</dbReference>
<dbReference type="InterPro" id="IPR019844">
    <property type="entry name" value="CSD_CS"/>
</dbReference>
<evidence type="ECO:0000256" key="2">
    <source>
        <dbReference type="SAM" id="MobiDB-lite"/>
    </source>
</evidence>
<dbReference type="Pfam" id="PF00313">
    <property type="entry name" value="CSD"/>
    <property type="match status" value="1"/>
</dbReference>
<feature type="domain" description="CSD" evidence="4">
    <location>
        <begin position="5"/>
        <end position="71"/>
    </location>
</feature>
<reference evidence="5 6" key="1">
    <citation type="submission" date="2019-01" db="EMBL/GenBank/DDBJ databases">
        <title>Sequencing of cultivated peanut Arachis hypogaea provides insights into genome evolution and oil improvement.</title>
        <authorList>
            <person name="Chen X."/>
        </authorList>
    </citation>
    <scope>NUCLEOTIDE SEQUENCE [LARGE SCALE GENOMIC DNA]</scope>
    <source>
        <strain evidence="6">cv. Fuhuasheng</strain>
        <tissue evidence="5">Leaves</tissue>
    </source>
</reference>
<evidence type="ECO:0000256" key="1">
    <source>
        <dbReference type="PROSITE-ProRule" id="PRU00047"/>
    </source>
</evidence>
<dbReference type="EMBL" id="SDMP01000021">
    <property type="protein sequence ID" value="RYQ81108.1"/>
    <property type="molecule type" value="Genomic_DNA"/>
</dbReference>
<dbReference type="PROSITE" id="PS51857">
    <property type="entry name" value="CSD_2"/>
    <property type="match status" value="1"/>
</dbReference>
<feature type="region of interest" description="Disordered" evidence="2">
    <location>
        <begin position="62"/>
        <end position="100"/>
    </location>
</feature>
<feature type="compositionally biased region" description="Basic and acidic residues" evidence="2">
    <location>
        <begin position="79"/>
        <end position="92"/>
    </location>
</feature>
<dbReference type="PRINTS" id="PR00050">
    <property type="entry name" value="COLDSHOCK"/>
</dbReference>
<dbReference type="GO" id="GO:0003676">
    <property type="term" value="F:nucleic acid binding"/>
    <property type="evidence" value="ECO:0007669"/>
    <property type="project" value="InterPro"/>
</dbReference>
<dbReference type="Gene3D" id="2.40.50.140">
    <property type="entry name" value="Nucleic acid-binding proteins"/>
    <property type="match status" value="1"/>
</dbReference>
<dbReference type="InterPro" id="IPR002059">
    <property type="entry name" value="CSP_DNA-bd"/>
</dbReference>
<dbReference type="Gene3D" id="4.10.60.10">
    <property type="entry name" value="Zinc finger, CCHC-type"/>
    <property type="match status" value="1"/>
</dbReference>
<name>A0A444WUJ2_ARAHY</name>
<comment type="caution">
    <text evidence="5">The sequence shown here is derived from an EMBL/GenBank/DDBJ whole genome shotgun (WGS) entry which is preliminary data.</text>
</comment>
<feature type="domain" description="CCHC-type" evidence="3">
    <location>
        <begin position="133"/>
        <end position="146"/>
    </location>
</feature>
<proteinExistence type="predicted"/>
<sequence length="175" mass="17771">MAEERYSGVVQWFSNSKGFGFIKPDQGGDDLFVHHSSIQSDGAFRTLVDGDRVEFSIADNSDKPKALDVTGPNGAPLRSAHDSARAGNDNRRSAGAGGGGGGGACYQCGDFGHLARDCSRAGNGGGGGGGGACYSCGGFGHMARDCVSGGGGGGANGWDAKNPDFSYLTAFLFLF</sequence>
<accession>A0A444WUJ2</accession>
<dbReference type="AlphaFoldDB" id="A0A444WUJ2"/>
<keyword evidence="6" id="KW-1185">Reference proteome</keyword>
<dbReference type="GO" id="GO:0008270">
    <property type="term" value="F:zinc ion binding"/>
    <property type="evidence" value="ECO:0007669"/>
    <property type="project" value="UniProtKB-KW"/>
</dbReference>
<dbReference type="Pfam" id="PF00098">
    <property type="entry name" value="zf-CCHC"/>
    <property type="match status" value="2"/>
</dbReference>
<dbReference type="SUPFAM" id="SSF50249">
    <property type="entry name" value="Nucleic acid-binding proteins"/>
    <property type="match status" value="1"/>
</dbReference>
<dbReference type="SUPFAM" id="SSF57756">
    <property type="entry name" value="Retrovirus zinc finger-like domains"/>
    <property type="match status" value="1"/>
</dbReference>
<dbReference type="PANTHER" id="PTHR46565:SF26">
    <property type="entry name" value="COLD SHOCK PROTEIN 2"/>
    <property type="match status" value="1"/>
</dbReference>
<evidence type="ECO:0000313" key="6">
    <source>
        <dbReference type="Proteomes" id="UP000289738"/>
    </source>
</evidence>
<keyword evidence="1" id="KW-0862">Zinc</keyword>
<keyword evidence="1" id="KW-0479">Metal-binding</keyword>
<dbReference type="PROSITE" id="PS00352">
    <property type="entry name" value="CSD_1"/>
    <property type="match status" value="1"/>
</dbReference>
<evidence type="ECO:0000313" key="5">
    <source>
        <dbReference type="EMBL" id="RYQ81108.1"/>
    </source>
</evidence>
<dbReference type="SMART" id="SM00357">
    <property type="entry name" value="CSP"/>
    <property type="match status" value="1"/>
</dbReference>
<dbReference type="SMART" id="SM00343">
    <property type="entry name" value="ZnF_C2HC"/>
    <property type="match status" value="2"/>
</dbReference>
<evidence type="ECO:0000259" key="3">
    <source>
        <dbReference type="PROSITE" id="PS50158"/>
    </source>
</evidence>
<dbReference type="Proteomes" id="UP000289738">
    <property type="component" value="Unassembled WGS sequence"/>
</dbReference>
<dbReference type="InterPro" id="IPR001878">
    <property type="entry name" value="Znf_CCHC"/>
</dbReference>